<name>A0ABW2A1D5_9GAMM</name>
<keyword evidence="3" id="KW-1185">Reference proteome</keyword>
<evidence type="ECO:0000256" key="1">
    <source>
        <dbReference type="SAM" id="MobiDB-lite"/>
    </source>
</evidence>
<organism evidence="2 3">
    <name type="scientific">Marinobacterium aestuariivivens</name>
    <dbReference type="NCBI Taxonomy" id="1698799"/>
    <lineage>
        <taxon>Bacteria</taxon>
        <taxon>Pseudomonadati</taxon>
        <taxon>Pseudomonadota</taxon>
        <taxon>Gammaproteobacteria</taxon>
        <taxon>Oceanospirillales</taxon>
        <taxon>Oceanospirillaceae</taxon>
        <taxon>Marinobacterium</taxon>
    </lineage>
</organism>
<accession>A0ABW2A1D5</accession>
<comment type="caution">
    <text evidence="2">The sequence shown here is derived from an EMBL/GenBank/DDBJ whole genome shotgun (WGS) entry which is preliminary data.</text>
</comment>
<gene>
    <name evidence="2" type="ORF">ACFQDL_15035</name>
</gene>
<dbReference type="EMBL" id="JBHSWE010000001">
    <property type="protein sequence ID" value="MFC6671243.1"/>
    <property type="molecule type" value="Genomic_DNA"/>
</dbReference>
<protein>
    <submittedName>
        <fullName evidence="2">Uncharacterized protein</fullName>
    </submittedName>
</protein>
<dbReference type="RefSeq" id="WP_379909754.1">
    <property type="nucleotide sequence ID" value="NZ_JBHSWE010000001.1"/>
</dbReference>
<sequence>MSVNPLKRLLRHLQRTPEKPVTERPPFVASDEDMSPAQRSSARAARKNPWLLAG</sequence>
<proteinExistence type="predicted"/>
<dbReference type="Proteomes" id="UP001596422">
    <property type="component" value="Unassembled WGS sequence"/>
</dbReference>
<evidence type="ECO:0000313" key="3">
    <source>
        <dbReference type="Proteomes" id="UP001596422"/>
    </source>
</evidence>
<evidence type="ECO:0000313" key="2">
    <source>
        <dbReference type="EMBL" id="MFC6671243.1"/>
    </source>
</evidence>
<feature type="region of interest" description="Disordered" evidence="1">
    <location>
        <begin position="1"/>
        <end position="54"/>
    </location>
</feature>
<reference evidence="3" key="1">
    <citation type="journal article" date="2019" name="Int. J. Syst. Evol. Microbiol.">
        <title>The Global Catalogue of Microorganisms (GCM) 10K type strain sequencing project: providing services to taxonomists for standard genome sequencing and annotation.</title>
        <authorList>
            <consortium name="The Broad Institute Genomics Platform"/>
            <consortium name="The Broad Institute Genome Sequencing Center for Infectious Disease"/>
            <person name="Wu L."/>
            <person name="Ma J."/>
        </authorList>
    </citation>
    <scope>NUCLEOTIDE SEQUENCE [LARGE SCALE GENOMIC DNA]</scope>
    <source>
        <strain evidence="3">NBRC 111756</strain>
    </source>
</reference>